<keyword evidence="2" id="KW-0378">Hydrolase</keyword>
<dbReference type="Pfam" id="PF00149">
    <property type="entry name" value="Metallophos"/>
    <property type="match status" value="1"/>
</dbReference>
<dbReference type="OrthoDB" id="332939at2"/>
<organism evidence="2 3">
    <name type="scientific">Hydrogenovibrio crunogenus</name>
    <dbReference type="NCBI Taxonomy" id="39765"/>
    <lineage>
        <taxon>Bacteria</taxon>
        <taxon>Pseudomonadati</taxon>
        <taxon>Pseudomonadota</taxon>
        <taxon>Gammaproteobacteria</taxon>
        <taxon>Thiotrichales</taxon>
        <taxon>Piscirickettsiaceae</taxon>
        <taxon>Hydrogenovibrio</taxon>
    </lineage>
</organism>
<dbReference type="Gene3D" id="3.60.21.10">
    <property type="match status" value="1"/>
</dbReference>
<name>A0A4P7NYA8_9GAMM</name>
<evidence type="ECO:0000259" key="1">
    <source>
        <dbReference type="Pfam" id="PF00149"/>
    </source>
</evidence>
<dbReference type="InterPro" id="IPR029052">
    <property type="entry name" value="Metallo-depent_PP-like"/>
</dbReference>
<dbReference type="GO" id="GO:0004115">
    <property type="term" value="F:3',5'-cyclic-AMP phosphodiesterase activity"/>
    <property type="evidence" value="ECO:0007669"/>
    <property type="project" value="UniProtKB-EC"/>
</dbReference>
<dbReference type="AlphaFoldDB" id="A0A4P7NYA8"/>
<dbReference type="PANTHER" id="PTHR12905:SF0">
    <property type="entry name" value="CALCINEURIN-LIKE PHOSPHOESTERASE DOMAIN-CONTAINING PROTEIN"/>
    <property type="match status" value="1"/>
</dbReference>
<dbReference type="EMBL" id="CP032096">
    <property type="protein sequence ID" value="QBZ82753.1"/>
    <property type="molecule type" value="Genomic_DNA"/>
</dbReference>
<reference evidence="2 3" key="1">
    <citation type="submission" date="2018-08" db="EMBL/GenBank/DDBJ databases">
        <title>Horizontal acquisition of hydrogen conversion ability and other habitat adaptations in Hydrogenovibrio crunogenus strains.</title>
        <authorList>
            <person name="Gonnella G."/>
            <person name="Adam N."/>
            <person name="Perner M."/>
        </authorList>
    </citation>
    <scope>NUCLEOTIDE SEQUENCE [LARGE SCALE GENOMIC DNA]</scope>
    <source>
        <strain evidence="2 3">SP-41</strain>
    </source>
</reference>
<dbReference type="RefSeq" id="WP_135795429.1">
    <property type="nucleotide sequence ID" value="NZ_CP032096.1"/>
</dbReference>
<keyword evidence="3" id="KW-1185">Reference proteome</keyword>
<dbReference type="PANTHER" id="PTHR12905">
    <property type="entry name" value="METALLOPHOSPHOESTERASE"/>
    <property type="match status" value="1"/>
</dbReference>
<evidence type="ECO:0000313" key="2">
    <source>
        <dbReference type="EMBL" id="QBZ82753.1"/>
    </source>
</evidence>
<sequence length="240" mass="27414">MKIAHISDTHGCQPNLLWSPTCSNQAQATGLDLLINKFGDIDVLVHSGDFMAHSLCENELKNFIEWFDSLPFKHKILVPGNHDILCEEFQNKPEQRDKFFPKGMHLLINESVEIDGIKFWGSPYTPWFHDWGFQLHQHEAETLWPKIPDDVDVLITHGPAKGILDDLYAENKEDPRISSVGCPFLLKRINELDTLKAHLFGHIHGGYGRSEQNGYVALNSAIMNERYAPDNLPQYLEITK</sequence>
<feature type="domain" description="Calcineurin-like phosphoesterase" evidence="1">
    <location>
        <begin position="1"/>
        <end position="205"/>
    </location>
</feature>
<dbReference type="Proteomes" id="UP000296201">
    <property type="component" value="Chromosome"/>
</dbReference>
<gene>
    <name evidence="2" type="primary">cpdA_2</name>
    <name evidence="2" type="ORF">GHNINEIG_00789</name>
</gene>
<accession>A0A4P7NYA8</accession>
<dbReference type="EC" id="3.1.4.53" evidence="2"/>
<evidence type="ECO:0000313" key="3">
    <source>
        <dbReference type="Proteomes" id="UP000296201"/>
    </source>
</evidence>
<dbReference type="SUPFAM" id="SSF56300">
    <property type="entry name" value="Metallo-dependent phosphatases"/>
    <property type="match status" value="1"/>
</dbReference>
<proteinExistence type="predicted"/>
<protein>
    <submittedName>
        <fullName evidence="2">3',5'-cyclic adenosine monophosphate phosphodiesterase CpdA</fullName>
        <ecNumber evidence="2">3.1.4.53</ecNumber>
    </submittedName>
</protein>
<dbReference type="InterPro" id="IPR051693">
    <property type="entry name" value="UPF0046_metallophosphoest"/>
</dbReference>
<dbReference type="InterPro" id="IPR004843">
    <property type="entry name" value="Calcineurin-like_PHP"/>
</dbReference>